<dbReference type="Gene3D" id="1.20.5.1930">
    <property type="match status" value="1"/>
</dbReference>
<dbReference type="GO" id="GO:0016301">
    <property type="term" value="F:kinase activity"/>
    <property type="evidence" value="ECO:0007669"/>
    <property type="project" value="UniProtKB-KW"/>
</dbReference>
<dbReference type="Proteomes" id="UP001596067">
    <property type="component" value="Unassembled WGS sequence"/>
</dbReference>
<evidence type="ECO:0000256" key="3">
    <source>
        <dbReference type="ARBA" id="ARBA00022553"/>
    </source>
</evidence>
<evidence type="ECO:0000256" key="2">
    <source>
        <dbReference type="ARBA" id="ARBA00012438"/>
    </source>
</evidence>
<accession>A0ABW1EX06</accession>
<keyword evidence="6 11" id="KW-0418">Kinase</keyword>
<dbReference type="PANTHER" id="PTHR24421">
    <property type="entry name" value="NITRATE/NITRITE SENSOR PROTEIN NARX-RELATED"/>
    <property type="match status" value="1"/>
</dbReference>
<proteinExistence type="predicted"/>
<dbReference type="Pfam" id="PF07730">
    <property type="entry name" value="HisKA_3"/>
    <property type="match status" value="1"/>
</dbReference>
<keyword evidence="8" id="KW-0902">Two-component regulatory system</keyword>
<evidence type="ECO:0000256" key="9">
    <source>
        <dbReference type="SAM" id="MobiDB-lite"/>
    </source>
</evidence>
<evidence type="ECO:0000256" key="8">
    <source>
        <dbReference type="ARBA" id="ARBA00023012"/>
    </source>
</evidence>
<sequence length="434" mass="44856">MGGHQCPAMDAALGADPAHPAHRASGSPGPGGVADAPPETDGAPWTHTDALVAAGACTLDLLNYLLFSEMDGVRRVTPPGLLLVALSALPLLVRRRHPVPALAVVLAVEAAIDLSTPASTHFGAVLMVSLYSVARARPAPVTAAAAAATTVLTTLSQSHLRVPSWQALAGTSCSTLLVAGAGLAVARWQREVTANRKLLADRAVADERRRIARELHDIVAHHITTMQLMAGGARANLAHPEVVRDALVTLESSGRLALREMRQLLDVLRAGDEPDTAPPSPQPGAEDLGRLVDESRVAGLPTDFGVHGPRRPLPPTVGLTVFRIVQEGLTNARKHAGPARATVTLTYGPDRVTVEVRDDGGTAGTGGAAPQEAVPAGGRSGYGLIGMRERVALHGGTLRTGPRPEGGFAVLADLPLAPEETADAAVQHGTATAR</sequence>
<dbReference type="RefSeq" id="WP_313761767.1">
    <property type="nucleotide sequence ID" value="NZ_BAAAVH010000049.1"/>
</dbReference>
<gene>
    <name evidence="11" type="ORF">ACFP0N_11555</name>
</gene>
<evidence type="ECO:0000256" key="5">
    <source>
        <dbReference type="ARBA" id="ARBA00022741"/>
    </source>
</evidence>
<dbReference type="InterPro" id="IPR036890">
    <property type="entry name" value="HATPase_C_sf"/>
</dbReference>
<keyword evidence="5" id="KW-0547">Nucleotide-binding</keyword>
<organism evidence="11 12">
    <name type="scientific">Kitasatospora aburaviensis</name>
    <dbReference type="NCBI Taxonomy" id="67265"/>
    <lineage>
        <taxon>Bacteria</taxon>
        <taxon>Bacillati</taxon>
        <taxon>Actinomycetota</taxon>
        <taxon>Actinomycetes</taxon>
        <taxon>Kitasatosporales</taxon>
        <taxon>Streptomycetaceae</taxon>
        <taxon>Kitasatospora</taxon>
    </lineage>
</organism>
<reference evidence="12" key="1">
    <citation type="journal article" date="2019" name="Int. J. Syst. Evol. Microbiol.">
        <title>The Global Catalogue of Microorganisms (GCM) 10K type strain sequencing project: providing services to taxonomists for standard genome sequencing and annotation.</title>
        <authorList>
            <consortium name="The Broad Institute Genomics Platform"/>
            <consortium name="The Broad Institute Genome Sequencing Center for Infectious Disease"/>
            <person name="Wu L."/>
            <person name="Ma J."/>
        </authorList>
    </citation>
    <scope>NUCLEOTIDE SEQUENCE [LARGE SCALE GENOMIC DNA]</scope>
    <source>
        <strain evidence="12">CGMCC 4.1469</strain>
    </source>
</reference>
<dbReference type="Pfam" id="PF02518">
    <property type="entry name" value="HATPase_c"/>
    <property type="match status" value="1"/>
</dbReference>
<name>A0ABW1EX06_9ACTN</name>
<dbReference type="InterPro" id="IPR050482">
    <property type="entry name" value="Sensor_HK_TwoCompSys"/>
</dbReference>
<dbReference type="InterPro" id="IPR003594">
    <property type="entry name" value="HATPase_dom"/>
</dbReference>
<feature type="region of interest" description="Disordered" evidence="9">
    <location>
        <begin position="1"/>
        <end position="45"/>
    </location>
</feature>
<evidence type="ECO:0000256" key="7">
    <source>
        <dbReference type="ARBA" id="ARBA00022840"/>
    </source>
</evidence>
<evidence type="ECO:0000259" key="10">
    <source>
        <dbReference type="SMART" id="SM00387"/>
    </source>
</evidence>
<evidence type="ECO:0000256" key="1">
    <source>
        <dbReference type="ARBA" id="ARBA00000085"/>
    </source>
</evidence>
<evidence type="ECO:0000256" key="4">
    <source>
        <dbReference type="ARBA" id="ARBA00022679"/>
    </source>
</evidence>
<dbReference type="EC" id="2.7.13.3" evidence="2"/>
<dbReference type="Gene3D" id="3.30.565.10">
    <property type="entry name" value="Histidine kinase-like ATPase, C-terminal domain"/>
    <property type="match status" value="1"/>
</dbReference>
<dbReference type="CDD" id="cd16917">
    <property type="entry name" value="HATPase_UhpB-NarQ-NarX-like"/>
    <property type="match status" value="1"/>
</dbReference>
<keyword evidence="4" id="KW-0808">Transferase</keyword>
<protein>
    <recommendedName>
        <fullName evidence="2">histidine kinase</fullName>
        <ecNumber evidence="2">2.7.13.3</ecNumber>
    </recommendedName>
</protein>
<dbReference type="SMART" id="SM00387">
    <property type="entry name" value="HATPase_c"/>
    <property type="match status" value="1"/>
</dbReference>
<comment type="catalytic activity">
    <reaction evidence="1">
        <text>ATP + protein L-histidine = ADP + protein N-phospho-L-histidine.</text>
        <dbReference type="EC" id="2.7.13.3"/>
    </reaction>
</comment>
<evidence type="ECO:0000313" key="11">
    <source>
        <dbReference type="EMBL" id="MFC5885606.1"/>
    </source>
</evidence>
<keyword evidence="3" id="KW-0597">Phosphoprotein</keyword>
<comment type="caution">
    <text evidence="11">The sequence shown here is derived from an EMBL/GenBank/DDBJ whole genome shotgun (WGS) entry which is preliminary data.</text>
</comment>
<evidence type="ECO:0000256" key="6">
    <source>
        <dbReference type="ARBA" id="ARBA00022777"/>
    </source>
</evidence>
<dbReference type="PANTHER" id="PTHR24421:SF10">
    <property type="entry name" value="NITRATE_NITRITE SENSOR PROTEIN NARQ"/>
    <property type="match status" value="1"/>
</dbReference>
<dbReference type="SUPFAM" id="SSF55874">
    <property type="entry name" value="ATPase domain of HSP90 chaperone/DNA topoisomerase II/histidine kinase"/>
    <property type="match status" value="1"/>
</dbReference>
<feature type="domain" description="Histidine kinase/HSP90-like ATPase" evidence="10">
    <location>
        <begin position="316"/>
        <end position="418"/>
    </location>
</feature>
<keyword evidence="7" id="KW-0067">ATP-binding</keyword>
<keyword evidence="12" id="KW-1185">Reference proteome</keyword>
<evidence type="ECO:0000313" key="12">
    <source>
        <dbReference type="Proteomes" id="UP001596067"/>
    </source>
</evidence>
<dbReference type="InterPro" id="IPR011712">
    <property type="entry name" value="Sig_transdc_His_kin_sub3_dim/P"/>
</dbReference>
<dbReference type="EMBL" id="JBHSOD010000010">
    <property type="protein sequence ID" value="MFC5885606.1"/>
    <property type="molecule type" value="Genomic_DNA"/>
</dbReference>